<keyword evidence="9" id="KW-0547">Nucleotide-binding</keyword>
<dbReference type="InterPro" id="IPR003594">
    <property type="entry name" value="HATPase_dom"/>
</dbReference>
<dbReference type="CDD" id="cd00075">
    <property type="entry name" value="HATPase"/>
    <property type="match status" value="1"/>
</dbReference>
<reference evidence="18 19" key="1">
    <citation type="submission" date="2019-06" db="EMBL/GenBank/DDBJ databases">
        <title>Whole genome shotgun sequence of Brevibacillus parabrevis NBRC 12334.</title>
        <authorList>
            <person name="Hosoyama A."/>
            <person name="Uohara A."/>
            <person name="Ohji S."/>
            <person name="Ichikawa N."/>
        </authorList>
    </citation>
    <scope>NUCLEOTIDE SEQUENCE [LARGE SCALE GENOMIC DNA]</scope>
    <source>
        <strain evidence="18 19">NBRC 12334</strain>
    </source>
</reference>
<dbReference type="InterPro" id="IPR036890">
    <property type="entry name" value="HATPase_C_sf"/>
</dbReference>
<keyword evidence="7" id="KW-0808">Transferase</keyword>
<evidence type="ECO:0000256" key="1">
    <source>
        <dbReference type="ARBA" id="ARBA00000085"/>
    </source>
</evidence>
<evidence type="ECO:0000313" key="19">
    <source>
        <dbReference type="Proteomes" id="UP000316882"/>
    </source>
</evidence>
<dbReference type="EC" id="2.7.13.3" evidence="3"/>
<keyword evidence="12 15" id="KW-1133">Transmembrane helix</keyword>
<keyword evidence="11" id="KW-0067">ATP-binding</keyword>
<evidence type="ECO:0000256" key="6">
    <source>
        <dbReference type="ARBA" id="ARBA00022553"/>
    </source>
</evidence>
<evidence type="ECO:0000256" key="12">
    <source>
        <dbReference type="ARBA" id="ARBA00022989"/>
    </source>
</evidence>
<dbReference type="PROSITE" id="PS50109">
    <property type="entry name" value="HIS_KIN"/>
    <property type="match status" value="1"/>
</dbReference>
<dbReference type="GO" id="GO:0000155">
    <property type="term" value="F:phosphorelay sensor kinase activity"/>
    <property type="evidence" value="ECO:0007669"/>
    <property type="project" value="InterPro"/>
</dbReference>
<dbReference type="EMBL" id="BJMH01000006">
    <property type="protein sequence ID" value="GEB32160.1"/>
    <property type="molecule type" value="Genomic_DNA"/>
</dbReference>
<keyword evidence="6" id="KW-0597">Phosphoprotein</keyword>
<dbReference type="Gene3D" id="1.10.287.130">
    <property type="match status" value="1"/>
</dbReference>
<feature type="domain" description="Histidine kinase" evidence="16">
    <location>
        <begin position="252"/>
        <end position="472"/>
    </location>
</feature>
<evidence type="ECO:0000256" key="4">
    <source>
        <dbReference type="ARBA" id="ARBA00015735"/>
    </source>
</evidence>
<comment type="caution">
    <text evidence="18">The sequence shown here is derived from an EMBL/GenBank/DDBJ whole genome shotgun (WGS) entry which is preliminary data.</text>
</comment>
<keyword evidence="13" id="KW-0902">Two-component regulatory system</keyword>
<dbReference type="InterPro" id="IPR041610">
    <property type="entry name" value="ArlS_N"/>
</dbReference>
<dbReference type="Pfam" id="PF00512">
    <property type="entry name" value="HisKA"/>
    <property type="match status" value="1"/>
</dbReference>
<feature type="transmembrane region" description="Helical" evidence="15">
    <location>
        <begin position="166"/>
        <end position="190"/>
    </location>
</feature>
<dbReference type="Pfam" id="PF18719">
    <property type="entry name" value="ArlS_N"/>
    <property type="match status" value="1"/>
</dbReference>
<dbReference type="PROSITE" id="PS50885">
    <property type="entry name" value="HAMP"/>
    <property type="match status" value="1"/>
</dbReference>
<feature type="transmembrane region" description="Helical" evidence="15">
    <location>
        <begin position="20"/>
        <end position="40"/>
    </location>
</feature>
<dbReference type="PANTHER" id="PTHR45436:SF5">
    <property type="entry name" value="SENSOR HISTIDINE KINASE TRCS"/>
    <property type="match status" value="1"/>
</dbReference>
<comment type="subcellular location">
    <subcellularLocation>
        <location evidence="2">Cell membrane</location>
        <topology evidence="2">Multi-pass membrane protein</topology>
    </subcellularLocation>
</comment>
<dbReference type="GO" id="GO:0005886">
    <property type="term" value="C:plasma membrane"/>
    <property type="evidence" value="ECO:0007669"/>
    <property type="project" value="UniProtKB-SubCell"/>
</dbReference>
<dbReference type="Gene3D" id="3.30.565.10">
    <property type="entry name" value="Histidine kinase-like ATPase, C-terminal domain"/>
    <property type="match status" value="1"/>
</dbReference>
<evidence type="ECO:0000256" key="5">
    <source>
        <dbReference type="ARBA" id="ARBA00022475"/>
    </source>
</evidence>
<evidence type="ECO:0000259" key="17">
    <source>
        <dbReference type="PROSITE" id="PS50885"/>
    </source>
</evidence>
<dbReference type="InterPro" id="IPR003660">
    <property type="entry name" value="HAMP_dom"/>
</dbReference>
<dbReference type="STRING" id="54914.AV540_00995"/>
<evidence type="ECO:0000256" key="15">
    <source>
        <dbReference type="SAM" id="Phobius"/>
    </source>
</evidence>
<sequence length="475" mass="54007">MKKYTPSRLSRLPIKWKLTLWSSVLLFCVFIVYNTVQYFFVEKWMIHQEEQATEKTMREILNFALEREISFEGADLDEMRGFLQKINQQDQRIRILDEQGNPVAAVSNGIEDSLAATITGSPHEQWRSMHVKGNLLLMERPITIFQFDGTVEIVKNINEFEQLSGALFQFMAIGCLVAVIISGLGGRMLARQLVKPLQAMNQTMKNVKQKGLAERIAFYDNHDEIATTMNMFNVMMDKVERSFQQQRQFVEDASHELRTPIAIVEGHLGMLHRWGKHDPAVLEESLQISIQELARLKALVEELLALTRAENLQMDEATAVCEPEQVILQTIKKVNVLHPAFIMERDLRELSGVRLAISVEHLEQILLILLDNAVKYSRERKRIAVQATVQKERVCLAIKDAGIGIPAKDLPFVTDRLYRVDKARNRKSGSAEGNGLGLSIAKRLVERYNGALSIESIEQEGTTVNVFLPIRAGVQ</sequence>
<evidence type="ECO:0000259" key="16">
    <source>
        <dbReference type="PROSITE" id="PS50109"/>
    </source>
</evidence>
<dbReference type="SUPFAM" id="SSF55874">
    <property type="entry name" value="ATPase domain of HSP90 chaperone/DNA topoisomerase II/histidine kinase"/>
    <property type="match status" value="1"/>
</dbReference>
<feature type="domain" description="HAMP" evidence="17">
    <location>
        <begin position="191"/>
        <end position="244"/>
    </location>
</feature>
<gene>
    <name evidence="18" type="primary">arlS</name>
    <name evidence="18" type="ORF">BPA01_17400</name>
</gene>
<dbReference type="AlphaFoldDB" id="A0A4Y3PC98"/>
<evidence type="ECO:0000256" key="2">
    <source>
        <dbReference type="ARBA" id="ARBA00004651"/>
    </source>
</evidence>
<evidence type="ECO:0000256" key="3">
    <source>
        <dbReference type="ARBA" id="ARBA00012438"/>
    </source>
</evidence>
<keyword evidence="5" id="KW-1003">Cell membrane</keyword>
<evidence type="ECO:0000256" key="10">
    <source>
        <dbReference type="ARBA" id="ARBA00022777"/>
    </source>
</evidence>
<evidence type="ECO:0000256" key="14">
    <source>
        <dbReference type="ARBA" id="ARBA00023136"/>
    </source>
</evidence>
<dbReference type="CDD" id="cd00082">
    <property type="entry name" value="HisKA"/>
    <property type="match status" value="1"/>
</dbReference>
<dbReference type="GO" id="GO:0005524">
    <property type="term" value="F:ATP binding"/>
    <property type="evidence" value="ECO:0007669"/>
    <property type="project" value="UniProtKB-KW"/>
</dbReference>
<accession>A0A4Y3PC98</accession>
<evidence type="ECO:0000256" key="8">
    <source>
        <dbReference type="ARBA" id="ARBA00022692"/>
    </source>
</evidence>
<proteinExistence type="predicted"/>
<dbReference type="InterPro" id="IPR036097">
    <property type="entry name" value="HisK_dim/P_sf"/>
</dbReference>
<evidence type="ECO:0000256" key="9">
    <source>
        <dbReference type="ARBA" id="ARBA00022741"/>
    </source>
</evidence>
<dbReference type="PANTHER" id="PTHR45436">
    <property type="entry name" value="SENSOR HISTIDINE KINASE YKOH"/>
    <property type="match status" value="1"/>
</dbReference>
<name>A0A4Y3PC98_BREPA</name>
<dbReference type="FunFam" id="1.10.287.130:FF:000001">
    <property type="entry name" value="Two-component sensor histidine kinase"/>
    <property type="match status" value="1"/>
</dbReference>
<comment type="catalytic activity">
    <reaction evidence="1">
        <text>ATP + protein L-histidine = ADP + protein N-phospho-L-histidine.</text>
        <dbReference type="EC" id="2.7.13.3"/>
    </reaction>
</comment>
<dbReference type="RefSeq" id="WP_122966200.1">
    <property type="nucleotide sequence ID" value="NZ_BJMH01000006.1"/>
</dbReference>
<dbReference type="Proteomes" id="UP000316882">
    <property type="component" value="Unassembled WGS sequence"/>
</dbReference>
<dbReference type="SUPFAM" id="SSF158472">
    <property type="entry name" value="HAMP domain-like"/>
    <property type="match status" value="1"/>
</dbReference>
<evidence type="ECO:0000256" key="11">
    <source>
        <dbReference type="ARBA" id="ARBA00022840"/>
    </source>
</evidence>
<keyword evidence="14 15" id="KW-0472">Membrane</keyword>
<dbReference type="SMART" id="SM00387">
    <property type="entry name" value="HATPase_c"/>
    <property type="match status" value="1"/>
</dbReference>
<evidence type="ECO:0000256" key="13">
    <source>
        <dbReference type="ARBA" id="ARBA00023012"/>
    </source>
</evidence>
<protein>
    <recommendedName>
        <fullName evidence="4">Signal transduction histidine-protein kinase ArlS</fullName>
        <ecNumber evidence="3">2.7.13.3</ecNumber>
    </recommendedName>
</protein>
<evidence type="ECO:0000256" key="7">
    <source>
        <dbReference type="ARBA" id="ARBA00022679"/>
    </source>
</evidence>
<dbReference type="SMART" id="SM00304">
    <property type="entry name" value="HAMP"/>
    <property type="match status" value="1"/>
</dbReference>
<evidence type="ECO:0000313" key="18">
    <source>
        <dbReference type="EMBL" id="GEB32160.1"/>
    </source>
</evidence>
<dbReference type="InterPro" id="IPR005467">
    <property type="entry name" value="His_kinase_dom"/>
</dbReference>
<dbReference type="Gene3D" id="6.10.340.10">
    <property type="match status" value="1"/>
</dbReference>
<dbReference type="GeneID" id="87615099"/>
<dbReference type="InterPro" id="IPR003661">
    <property type="entry name" value="HisK_dim/P_dom"/>
</dbReference>
<keyword evidence="10 18" id="KW-0418">Kinase</keyword>
<keyword evidence="8 15" id="KW-0812">Transmembrane</keyword>
<dbReference type="Pfam" id="PF02518">
    <property type="entry name" value="HATPase_c"/>
    <property type="match status" value="1"/>
</dbReference>
<organism evidence="18 19">
    <name type="scientific">Brevibacillus parabrevis</name>
    <dbReference type="NCBI Taxonomy" id="54914"/>
    <lineage>
        <taxon>Bacteria</taxon>
        <taxon>Bacillati</taxon>
        <taxon>Bacillota</taxon>
        <taxon>Bacilli</taxon>
        <taxon>Bacillales</taxon>
        <taxon>Paenibacillaceae</taxon>
        <taxon>Brevibacillus</taxon>
    </lineage>
</organism>
<dbReference type="SUPFAM" id="SSF47384">
    <property type="entry name" value="Homodimeric domain of signal transducing histidine kinase"/>
    <property type="match status" value="1"/>
</dbReference>
<dbReference type="PRINTS" id="PR00344">
    <property type="entry name" value="BCTRLSENSOR"/>
</dbReference>
<dbReference type="InterPro" id="IPR004358">
    <property type="entry name" value="Sig_transdc_His_kin-like_C"/>
</dbReference>
<dbReference type="SMART" id="SM00388">
    <property type="entry name" value="HisKA"/>
    <property type="match status" value="1"/>
</dbReference>
<dbReference type="InterPro" id="IPR050428">
    <property type="entry name" value="TCS_sensor_his_kinase"/>
</dbReference>
<keyword evidence="19" id="KW-1185">Reference proteome</keyword>
<dbReference type="Pfam" id="PF00672">
    <property type="entry name" value="HAMP"/>
    <property type="match status" value="1"/>
</dbReference>